<dbReference type="InterPro" id="IPR015883">
    <property type="entry name" value="Glyco_hydro_20_cat"/>
</dbReference>
<proteinExistence type="inferred from homology"/>
<dbReference type="InterPro" id="IPR000421">
    <property type="entry name" value="FA58C"/>
</dbReference>
<keyword evidence="3" id="KW-0326">Glycosidase</keyword>
<dbReference type="InterPro" id="IPR025705">
    <property type="entry name" value="Beta_hexosaminidase_sua/sub"/>
</dbReference>
<dbReference type="InterPro" id="IPR008979">
    <property type="entry name" value="Galactose-bd-like_sf"/>
</dbReference>
<evidence type="ECO:0000256" key="1">
    <source>
        <dbReference type="ARBA" id="ARBA00006285"/>
    </source>
</evidence>
<dbReference type="InterPro" id="IPR017853">
    <property type="entry name" value="GH"/>
</dbReference>
<dbReference type="Gene3D" id="2.80.10.50">
    <property type="match status" value="1"/>
</dbReference>
<keyword evidence="7" id="KW-1185">Reference proteome</keyword>
<evidence type="ECO:0000313" key="6">
    <source>
        <dbReference type="EMBL" id="NDO88102.1"/>
    </source>
</evidence>
<evidence type="ECO:0000256" key="3">
    <source>
        <dbReference type="ARBA" id="ARBA00023295"/>
    </source>
</evidence>
<dbReference type="Gene3D" id="3.30.379.10">
    <property type="entry name" value="Chitobiase/beta-hexosaminidase domain 2-like"/>
    <property type="match status" value="1"/>
</dbReference>
<evidence type="ECO:0000256" key="4">
    <source>
        <dbReference type="SAM" id="SignalP"/>
    </source>
</evidence>
<dbReference type="CDD" id="cd06564">
    <property type="entry name" value="GH20_DspB_LnbB-like"/>
    <property type="match status" value="1"/>
</dbReference>
<dbReference type="InterPro" id="IPR015882">
    <property type="entry name" value="HEX_bac_N"/>
</dbReference>
<dbReference type="Gene3D" id="3.20.20.80">
    <property type="entry name" value="Glycosidases"/>
    <property type="match status" value="1"/>
</dbReference>
<comment type="similarity">
    <text evidence="1">Belongs to the glycosyl hydrolase 20 family.</text>
</comment>
<dbReference type="Gene3D" id="2.60.40.10">
    <property type="entry name" value="Immunoglobulins"/>
    <property type="match status" value="1"/>
</dbReference>
<feature type="chain" id="PRO_5045971121" evidence="4">
    <location>
        <begin position="36"/>
        <end position="996"/>
    </location>
</feature>
<evidence type="ECO:0000256" key="2">
    <source>
        <dbReference type="ARBA" id="ARBA00022801"/>
    </source>
</evidence>
<dbReference type="PRINTS" id="PR00738">
    <property type="entry name" value="GLHYDRLASE20"/>
</dbReference>
<keyword evidence="4" id="KW-0732">Signal</keyword>
<accession>A0ABX0B695</accession>
<dbReference type="PROSITE" id="PS50022">
    <property type="entry name" value="FA58C_3"/>
    <property type="match status" value="1"/>
</dbReference>
<dbReference type="InterPro" id="IPR013783">
    <property type="entry name" value="Ig-like_fold"/>
</dbReference>
<dbReference type="InterPro" id="IPR052764">
    <property type="entry name" value="GH20_Enzymes"/>
</dbReference>
<dbReference type="PROSITE" id="PS50231">
    <property type="entry name" value="RICIN_B_LECTIN"/>
    <property type="match status" value="1"/>
</dbReference>
<dbReference type="Pfam" id="PF10633">
    <property type="entry name" value="NPCBM_assoc"/>
    <property type="match status" value="1"/>
</dbReference>
<organism evidence="6 7">
    <name type="scientific">Cellulosimicrobium composti</name>
    <dbReference type="NCBI Taxonomy" id="2672572"/>
    <lineage>
        <taxon>Bacteria</taxon>
        <taxon>Bacillati</taxon>
        <taxon>Actinomycetota</taxon>
        <taxon>Actinomycetes</taxon>
        <taxon>Micrococcales</taxon>
        <taxon>Promicromonosporaceae</taxon>
        <taxon>Cellulosimicrobium</taxon>
    </lineage>
</organism>
<dbReference type="CDD" id="cd23386">
    <property type="entry name" value="beta-trefoil_Ricin_LNBase"/>
    <property type="match status" value="1"/>
</dbReference>
<evidence type="ECO:0000313" key="7">
    <source>
        <dbReference type="Proteomes" id="UP000471672"/>
    </source>
</evidence>
<dbReference type="InterPro" id="IPR018905">
    <property type="entry name" value="A-galactase_NEW3"/>
</dbReference>
<dbReference type="Pfam" id="PF02838">
    <property type="entry name" value="Glyco_hydro_20b"/>
    <property type="match status" value="1"/>
</dbReference>
<dbReference type="InterPro" id="IPR000772">
    <property type="entry name" value="Ricin_B_lectin"/>
</dbReference>
<dbReference type="InterPro" id="IPR029018">
    <property type="entry name" value="Hex-like_dom2"/>
</dbReference>
<evidence type="ECO:0000259" key="5">
    <source>
        <dbReference type="PROSITE" id="PS50022"/>
    </source>
</evidence>
<keyword evidence="2" id="KW-0378">Hydrolase</keyword>
<dbReference type="SUPFAM" id="SSF55545">
    <property type="entry name" value="beta-N-acetylhexosaminidase-like domain"/>
    <property type="match status" value="1"/>
</dbReference>
<dbReference type="PANTHER" id="PTHR43678">
    <property type="entry name" value="PUTATIVE (AFU_ORTHOLOGUE AFUA_2G00640)-RELATED"/>
    <property type="match status" value="1"/>
</dbReference>
<name>A0ABX0B695_9MICO</name>
<dbReference type="Pfam" id="PF00728">
    <property type="entry name" value="Glyco_hydro_20"/>
    <property type="match status" value="1"/>
</dbReference>
<feature type="signal peptide" evidence="4">
    <location>
        <begin position="1"/>
        <end position="35"/>
    </location>
</feature>
<reference evidence="6 7" key="1">
    <citation type="journal article" date="2021" name="Arch. Microbiol.">
        <title>Cellulosimicrobium fucosivorans sp. nov., isolated from San Elijo Lagoon, contains a fucose metabolic pathway linked to carotenoid production.</title>
        <authorList>
            <person name="Aviles F.A."/>
            <person name="Kyndt J.A."/>
        </authorList>
    </citation>
    <scope>NUCLEOTIDE SEQUENCE [LARGE SCALE GENOMIC DNA]</scope>
    <source>
        <strain evidence="6 7">SE3</strain>
    </source>
</reference>
<protein>
    <submittedName>
        <fullName evidence="6">Family 20 glycosylhydrolase</fullName>
    </submittedName>
</protein>
<dbReference type="PANTHER" id="PTHR43678:SF1">
    <property type="entry name" value="BETA-N-ACETYLHEXOSAMINIDASE"/>
    <property type="match status" value="1"/>
</dbReference>
<dbReference type="SUPFAM" id="SSF49785">
    <property type="entry name" value="Galactose-binding domain-like"/>
    <property type="match status" value="1"/>
</dbReference>
<dbReference type="Pfam" id="PF00754">
    <property type="entry name" value="F5_F8_type_C"/>
    <property type="match status" value="1"/>
</dbReference>
<feature type="domain" description="F5/8 type C" evidence="5">
    <location>
        <begin position="745"/>
        <end position="906"/>
    </location>
</feature>
<sequence length="996" mass="104554">MRKPSRHRRPRRATVGAALSAVLVATLAVPVAATAAPVAPAAVEAAADPALPDVIPSLRDWTDGEGSWTLVPGTQVATGGDGALDGAADLLAGELGELLGEDVPVVADATAPSAVALDLDATRTDLGEEGYALTIDADGVTIVGATAQGAFYGTRTLAQMLVQQTSLPAGSTVDVPQYAERGVTLCACQINVSEEWIDRLLEEMASLKLNYLLVELKLKSSVHPETATWSYYTPEQLGRVVEKATALGIDVIPEINSPGHLEIWLENKPELQLVDKNGVRDEVRLDITTPEAFEFYTDLLDEYLGVFTSDYWHMGADEYMISTGFQNFPQIEAYAKSLYGPSATPDDAFVKFVNDVNEYVKTEHGKTLRIWNDGLVGRNTQPVDSDIVVEHWLGTPVSPQALLDAGHPVMNSSYSLYLVRGGLKMNTKNLYDQRWDVGDFYGGTVDPSHPGLTGAKVSLWPDSAAAQTENSVEEEMFMPLRFIAQTTWTAEYAKSTYAEFESVARSVGRPLGWENVDRTPVADGAYTLTTGAGTLGATSSGALAAGADVRDAWVLTATDDGYYTVRSTATGLCLDVVDGKRRLGVPVEIGVPVVASACGTSNIQKWQLLEDADGLQVVNASTRQLLAVDEDGAVVQLPPDVTSTRWAVEAAVAVDVTVDATRVLPGAAATATVTVENTTDAPLEGLVVGAQAPAGWTVEGGAELGELAPGESASATLSVAPSTGTWGRGTVPVAISWTTDGQERSAGATLDLVAVSTEQPTRPVAVIDVDSEETQGENGRATNAIDGDPATFWHTQWSAANPTPPHHISLDTGADQQIFGLTYTPRTGTNAGVANGRIGAYEIYVSADGETWGEPVATGTLPNVGTPSTIGFAPTPGRYVKLVALREVNGNPWTTAAKIAVDVAPLAAPSTITAQAAPRCLGSKAYVAVTARNTGTAPVDVTLRTPFGERTVTGVAPGASAYQSFATRAKAVDAGTAEVESSAGTVHAEFAALSCR</sequence>
<gene>
    <name evidence="6" type="ORF">GYH36_01225</name>
</gene>
<comment type="caution">
    <text evidence="6">The sequence shown here is derived from an EMBL/GenBank/DDBJ whole genome shotgun (WGS) entry which is preliminary data.</text>
</comment>
<dbReference type="Proteomes" id="UP000471672">
    <property type="component" value="Unassembled WGS sequence"/>
</dbReference>
<dbReference type="InterPro" id="IPR035992">
    <property type="entry name" value="Ricin_B-like_lectins"/>
</dbReference>
<dbReference type="SUPFAM" id="SSF50370">
    <property type="entry name" value="Ricin B-like lectins"/>
    <property type="match status" value="1"/>
</dbReference>
<dbReference type="EMBL" id="JAAFAN010000003">
    <property type="protein sequence ID" value="NDO88102.1"/>
    <property type="molecule type" value="Genomic_DNA"/>
</dbReference>
<dbReference type="Gene3D" id="2.60.120.260">
    <property type="entry name" value="Galactose-binding domain-like"/>
    <property type="match status" value="1"/>
</dbReference>
<dbReference type="RefSeq" id="WP_162288873.1">
    <property type="nucleotide sequence ID" value="NZ_JAAFAN010000003.1"/>
</dbReference>
<dbReference type="Pfam" id="PF14200">
    <property type="entry name" value="RicinB_lectin_2"/>
    <property type="match status" value="1"/>
</dbReference>
<dbReference type="SUPFAM" id="SSF51445">
    <property type="entry name" value="(Trans)glycosidases"/>
    <property type="match status" value="1"/>
</dbReference>